<dbReference type="InterPro" id="IPR051209">
    <property type="entry name" value="FAD-bind_Monooxygenase_sf"/>
</dbReference>
<dbReference type="SUPFAM" id="SSF51905">
    <property type="entry name" value="FAD/NAD(P)-binding domain"/>
    <property type="match status" value="2"/>
</dbReference>
<dbReference type="AlphaFoldDB" id="A0A9E5JWD2"/>
<organism evidence="1 2">
    <name type="scientific">Pseudomaricurvus hydrocarbonicus</name>
    <dbReference type="NCBI Taxonomy" id="1470433"/>
    <lineage>
        <taxon>Bacteria</taxon>
        <taxon>Pseudomonadati</taxon>
        <taxon>Pseudomonadota</taxon>
        <taxon>Gammaproteobacteria</taxon>
        <taxon>Cellvibrionales</taxon>
        <taxon>Cellvibrionaceae</taxon>
        <taxon>Pseudomaricurvus</taxon>
    </lineage>
</organism>
<dbReference type="PANTHER" id="PTHR42877">
    <property type="entry name" value="L-ORNITHINE N(5)-MONOOXYGENASE-RELATED"/>
    <property type="match status" value="1"/>
</dbReference>
<comment type="caution">
    <text evidence="1">The sequence shown here is derived from an EMBL/GenBank/DDBJ whole genome shotgun (WGS) entry which is preliminary data.</text>
</comment>
<dbReference type="RefSeq" id="WP_167186305.1">
    <property type="nucleotide sequence ID" value="NZ_JAAONZ010000007.1"/>
</dbReference>
<dbReference type="Pfam" id="PF13738">
    <property type="entry name" value="Pyr_redox_3"/>
    <property type="match status" value="1"/>
</dbReference>
<proteinExistence type="predicted"/>
<protein>
    <submittedName>
        <fullName evidence="1">NAD(P)/FAD-dependent oxidoreductase</fullName>
    </submittedName>
</protein>
<evidence type="ECO:0000313" key="2">
    <source>
        <dbReference type="Proteomes" id="UP000787472"/>
    </source>
</evidence>
<keyword evidence="2" id="KW-1185">Reference proteome</keyword>
<dbReference type="Gene3D" id="3.50.50.60">
    <property type="entry name" value="FAD/NAD(P)-binding domain"/>
    <property type="match status" value="2"/>
</dbReference>
<dbReference type="PRINTS" id="PR00368">
    <property type="entry name" value="FADPNR"/>
</dbReference>
<sequence>MSKESQGRELRFVIIGAGMAGILSAIKLREAGFQNVTIYEKAARIGGTWRENTYPGLTCDVPSHSYTYSFAPNPDWSQIMPPGGEIQRYFEGIVADYRVDNIAFNQEVIRCEFDGDRWQLETAAGIKDSADFVIAATGVLHHPRWPDIKGADSFAGALFHSAQWDHAVPLEGKRIGIIGNGSTGVQIVSELAPRAAKLCHFQRTPQWIMPIENRPFTNEEKQALRSDPALLHQVQNDPTLNASIERFSEAIVDPDSDAMHEIETLVIGNLDNSVSDPVLREKLRPDYRVACKRLIFSTDYYEKVQHPNAELVVEGIECIEPAGVRTKDGRLIELDVIVFATGFHADQFMRPMNVTGRNGTLLNEVWTPKPTAYMAISIPEFPNLFMLNGPNGPVGNFSLIEIAEQQWHYISQLIDKVASGECRHIAATREALEAFDKARISAAKTTVFGSGCQSWYLDAEGVPATWPWSRARFAEEMQAPKLDAFEML</sequence>
<accession>A0A9E5JWD2</accession>
<name>A0A9E5JWD2_9GAMM</name>
<evidence type="ECO:0000313" key="1">
    <source>
        <dbReference type="EMBL" id="NHO66100.1"/>
    </source>
</evidence>
<dbReference type="PANTHER" id="PTHR42877:SF4">
    <property type="entry name" value="FAD_NAD(P)-BINDING DOMAIN-CONTAINING PROTEIN-RELATED"/>
    <property type="match status" value="1"/>
</dbReference>
<reference evidence="1" key="1">
    <citation type="submission" date="2020-03" db="EMBL/GenBank/DDBJ databases">
        <authorList>
            <person name="Guo F."/>
        </authorList>
    </citation>
    <scope>NUCLEOTIDE SEQUENCE</scope>
    <source>
        <strain evidence="1">JCM 30134</strain>
    </source>
</reference>
<dbReference type="PRINTS" id="PR00469">
    <property type="entry name" value="PNDRDTASEII"/>
</dbReference>
<gene>
    <name evidence="1" type="ORF">G8770_11140</name>
</gene>
<dbReference type="EMBL" id="JAAONZ010000007">
    <property type="protein sequence ID" value="NHO66100.1"/>
    <property type="molecule type" value="Genomic_DNA"/>
</dbReference>
<dbReference type="Proteomes" id="UP000787472">
    <property type="component" value="Unassembled WGS sequence"/>
</dbReference>
<dbReference type="InterPro" id="IPR036188">
    <property type="entry name" value="FAD/NAD-bd_sf"/>
</dbReference>